<evidence type="ECO:0000256" key="1">
    <source>
        <dbReference type="SAM" id="MobiDB-lite"/>
    </source>
</evidence>
<dbReference type="Gene3D" id="2.60.40.10">
    <property type="entry name" value="Immunoglobulins"/>
    <property type="match status" value="23"/>
</dbReference>
<keyword evidence="5" id="KW-1185">Reference proteome</keyword>
<feature type="region of interest" description="Disordered" evidence="1">
    <location>
        <begin position="137"/>
        <end position="177"/>
    </location>
</feature>
<feature type="domain" description="Bacterial Ig" evidence="2">
    <location>
        <begin position="423"/>
        <end position="504"/>
    </location>
</feature>
<feature type="domain" description="Bacterial Ig" evidence="2">
    <location>
        <begin position="507"/>
        <end position="588"/>
    </location>
</feature>
<name>A0ABU8GYT2_9SPHN</name>
<feature type="domain" description="Bacterial Ig" evidence="2">
    <location>
        <begin position="1602"/>
        <end position="1681"/>
    </location>
</feature>
<feature type="domain" description="Bacterial Ig" evidence="2">
    <location>
        <begin position="1097"/>
        <end position="1178"/>
    </location>
</feature>
<dbReference type="InterPro" id="IPR041498">
    <property type="entry name" value="Big_6"/>
</dbReference>
<feature type="domain" description="Bacterial Ig" evidence="2">
    <location>
        <begin position="846"/>
        <end position="927"/>
    </location>
</feature>
<feature type="compositionally biased region" description="Low complexity" evidence="1">
    <location>
        <begin position="401"/>
        <end position="418"/>
    </location>
</feature>
<feature type="domain" description="Bacterial Ig" evidence="2">
    <location>
        <begin position="2102"/>
        <end position="2182"/>
    </location>
</feature>
<feature type="domain" description="Bacterial Ig" evidence="2">
    <location>
        <begin position="1353"/>
        <end position="1432"/>
    </location>
</feature>
<organism evidence="4 5">
    <name type="scientific">Sphingomonas kyungheensis</name>
    <dbReference type="NCBI Taxonomy" id="1069987"/>
    <lineage>
        <taxon>Bacteria</taxon>
        <taxon>Pseudomonadati</taxon>
        <taxon>Pseudomonadota</taxon>
        <taxon>Alphaproteobacteria</taxon>
        <taxon>Sphingomonadales</taxon>
        <taxon>Sphingomonadaceae</taxon>
        <taxon>Sphingomonas</taxon>
    </lineage>
</organism>
<dbReference type="Pfam" id="PF17936">
    <property type="entry name" value="Big_6"/>
    <property type="match status" value="24"/>
</dbReference>
<dbReference type="NCBIfam" id="NF033510">
    <property type="entry name" value="Ca_tandemer"/>
    <property type="match status" value="18"/>
</dbReference>
<feature type="domain" description="Bacterial Ig" evidence="2">
    <location>
        <begin position="1687"/>
        <end position="1765"/>
    </location>
</feature>
<feature type="domain" description="Bacterial Ig" evidence="2">
    <location>
        <begin position="1518"/>
        <end position="1599"/>
    </location>
</feature>
<feature type="region of interest" description="Disordered" evidence="1">
    <location>
        <begin position="389"/>
        <end position="423"/>
    </location>
</feature>
<evidence type="ECO:0000259" key="2">
    <source>
        <dbReference type="Pfam" id="PF17936"/>
    </source>
</evidence>
<feature type="domain" description="Bacterial Ig" evidence="2">
    <location>
        <begin position="1014"/>
        <end position="1094"/>
    </location>
</feature>
<dbReference type="NCBIfam" id="NF045619">
    <property type="entry name" value="adhes_GNV_Cterm"/>
    <property type="match status" value="1"/>
</dbReference>
<evidence type="ECO:0000313" key="4">
    <source>
        <dbReference type="EMBL" id="MEI5686016.1"/>
    </source>
</evidence>
<evidence type="ECO:0000259" key="3">
    <source>
        <dbReference type="Pfam" id="PF22783"/>
    </source>
</evidence>
<dbReference type="NCBIfam" id="NF033677">
    <property type="entry name" value="biofilm_BapA_N"/>
    <property type="match status" value="1"/>
</dbReference>
<feature type="domain" description="Bacterial Ig" evidence="2">
    <location>
        <begin position="591"/>
        <end position="672"/>
    </location>
</feature>
<feature type="domain" description="Bacterial Ig" evidence="2">
    <location>
        <begin position="1267"/>
        <end position="1348"/>
    </location>
</feature>
<dbReference type="InterPro" id="IPR048051">
    <property type="entry name" value="BapA-like_prefix-like"/>
</dbReference>
<dbReference type="EMBL" id="JBBBDM010000001">
    <property type="protein sequence ID" value="MEI5686016.1"/>
    <property type="molecule type" value="Genomic_DNA"/>
</dbReference>
<feature type="domain" description="Bacterial Ig" evidence="2">
    <location>
        <begin position="339"/>
        <end position="420"/>
    </location>
</feature>
<feature type="compositionally biased region" description="Low complexity" evidence="1">
    <location>
        <begin position="1086"/>
        <end position="1102"/>
    </location>
</feature>
<dbReference type="InterPro" id="IPR055014">
    <property type="entry name" value="BapA_Bap-like_C"/>
</dbReference>
<evidence type="ECO:0000313" key="5">
    <source>
        <dbReference type="Proteomes" id="UP001367771"/>
    </source>
</evidence>
<feature type="compositionally biased region" description="Low complexity" evidence="1">
    <location>
        <begin position="137"/>
        <end position="159"/>
    </location>
</feature>
<feature type="domain" description="Bacterial Ig" evidence="2">
    <location>
        <begin position="1941"/>
        <end position="2015"/>
    </location>
</feature>
<feature type="compositionally biased region" description="Pro residues" evidence="1">
    <location>
        <begin position="160"/>
        <end position="174"/>
    </location>
</feature>
<feature type="domain" description="Bacterial Ig" evidence="2">
    <location>
        <begin position="255"/>
        <end position="336"/>
    </location>
</feature>
<feature type="domain" description="Bacterial Ig" evidence="2">
    <location>
        <begin position="1189"/>
        <end position="1264"/>
    </location>
</feature>
<dbReference type="InterPro" id="IPR017868">
    <property type="entry name" value="Filamin/ABP280_repeat-like"/>
</dbReference>
<dbReference type="Pfam" id="PF22783">
    <property type="entry name" value="BapA_N"/>
    <property type="match status" value="1"/>
</dbReference>
<feature type="domain" description="Biofilm-associated protein BapA-like prefix-like" evidence="3">
    <location>
        <begin position="2"/>
        <end position="115"/>
    </location>
</feature>
<gene>
    <name evidence="4" type="ORF">V8201_02865</name>
</gene>
<dbReference type="InterPro" id="IPR013783">
    <property type="entry name" value="Ig-like_fold"/>
</dbReference>
<dbReference type="NCBIfam" id="TIGR01965">
    <property type="entry name" value="VCBS_repeat"/>
    <property type="match status" value="2"/>
</dbReference>
<feature type="domain" description="Bacterial Ig" evidence="2">
    <location>
        <begin position="677"/>
        <end position="759"/>
    </location>
</feature>
<feature type="compositionally biased region" description="Polar residues" evidence="1">
    <location>
        <begin position="1071"/>
        <end position="1080"/>
    </location>
</feature>
<protein>
    <submittedName>
        <fullName evidence="4">BapA/Bap/LapF family large adhesin</fullName>
    </submittedName>
</protein>
<dbReference type="RefSeq" id="WP_336544425.1">
    <property type="nucleotide sequence ID" value="NZ_JBBBDM010000001.1"/>
</dbReference>
<feature type="domain" description="Bacterial Ig" evidence="2">
    <location>
        <begin position="1768"/>
        <end position="1848"/>
    </location>
</feature>
<feature type="domain" description="Bacterial Ig" evidence="2">
    <location>
        <begin position="1435"/>
        <end position="1515"/>
    </location>
</feature>
<dbReference type="Proteomes" id="UP001367771">
    <property type="component" value="Unassembled WGS sequence"/>
</dbReference>
<reference evidence="4 5" key="1">
    <citation type="journal article" date="2013" name="Int. J. Syst. Evol. Microbiol.">
        <title>Sphingomonas kyungheensis sp. nov., a bacterium with ginsenoside-converting activity isolated from soil of a ginseng field.</title>
        <authorList>
            <person name="Son H.M."/>
            <person name="Yang J.E."/>
            <person name="Park Y."/>
            <person name="Han C.K."/>
            <person name="Kim S.G."/>
            <person name="Kook M."/>
            <person name="Yi T.H."/>
        </authorList>
    </citation>
    <scope>NUCLEOTIDE SEQUENCE [LARGE SCALE GENOMIC DNA]</scope>
    <source>
        <strain evidence="4 5">LMG 26582</strain>
    </source>
</reference>
<dbReference type="InterPro" id="IPR010221">
    <property type="entry name" value="VCBS_dom"/>
</dbReference>
<accession>A0ABU8GYT2</accession>
<feature type="domain" description="Bacterial Ig" evidence="2">
    <location>
        <begin position="1851"/>
        <end position="1932"/>
    </location>
</feature>
<sequence>MSVEVISKATGAVHQVAGNDVALDAPSIVRLDIARTQVAAVDRQGSDLVVRLVDGGTVHVTNFYPAQATTTNELVLRENDGHLWVARGTGVPRFSLIDDLTDLTAAAGGGGSALALPATLLGGAAAAGGVVALASGGGSDATAAGSGTPDTGTGTGATPTPTPTPTPDTTPPTTPTATVRADGGAISGQGEAGATVTVRDAAGAVIGSTTVAADGSFAVPLAPARVDNERLTVTQSDAAGNVSPAATIQAPDLTAPATPVATIDAAGTSVSGQGEAGATVTVRDASGAVIGSTVVAADGSYSVPLTTPQANGGAVTVTQGDAAGNVSPPLSVTAPDVTAPAAPTVAIDGTGTVVSGTGEPGARVTISGAGGTALATAIVAADGSYSAPLSAPQVNGERVDASQSDAAGNGSGSASTTAPDLTAPVQPVATISADGTQVTGTGEAGATVSVVTAAGTVIGSATVAADGGFAVTLTPAQANGESLSVRESDAAGNQAPPLALTAPDLTAPAAPVAAIDPTGTTVTGSGEAGAAITIRDAAGNEVGTATVGANGSYAAVLTAPQIDSQALSVTQSDAAGNASPATPLTAPDLTAPAAPTLTVAADGASVSGSGEPGATVTVRDPVGTVIATATVAADGSYSAPLTVAQIDGEQLSARQGDVAGNLSPVATASAPDLAADAPPAAPSATVTGDGSAVTGVAGAGAAITLYDADGRVIATGTAAADGSYTVALTPARLDGETIRVTQADAVGAVSPPATAIAPDLTNPAAPTATLDATGTLVTGTAEAGATVTVRDAAGVALGSAVATSAGSYAVTLTPPQANGGTLAVTQADGANNVSPATSIAVPDTTAPAAPSALVAGDGLTVSGSGEVGATVTVRDAVGNPLGSATVAADGRYTITLTTPQGNGETVTVAQADGAGNPSPATAAVAPDFTAPLAPTATVAAGGTLVTGSGEAGATVTITAANGSVLGTGVVAGNGSYSVTLATPQIASEPLTAVQADASGNVSPATGFLAPDLTAPAAPAATLDATGSIVTGTGEIGATVTVRDAAGVVLGSATVTAQGYAITLTTPQIDSQSLSVTQSDAAGNASPATPLTAPDLTAPAAPTGSVAGDGLTLSGTGEAGATVVVRSPVGLEIGSATVAADGSYTVQLATRQADGEVLTVRQSDAAGNVSPVISAVAPDLNPATLPPPPLAEVAPDGTAVAGRGVGAATITVYDAAGTVIATGTAAADGSYSVTLSPARVDHETLYVTQTDIVGASAPTQTIAPDLTAPAAPSATLDATGAIVTGSGEPGAAIVVRDVAGNPLGTAIVSSAGGYAVTLATAQTNGELLSVTQADPTGNVSPPIGLVAGDTTPPLAPVASVSGDGAFVNGSGEPGTMVMVRDAGGTLLGTATVATNGSFSVALTPAQLNGETVRVTLSDASGNVSPSVTAPAPDVTAPAAPGLAVNPDGTVVTGTGEPGAVVTIAAGTTPLGSATVAADGSYTVTLSAQQNNGGTLSATQADAAGNVSPAATVTAPDLIAPAAPTAGVSADGLFVTGTGEPGARITVTDATGSPLGVAVVTDAGSYSVTLTSPQANGERLIATQTDGGGNVSPPVAAFAPDITAPAAPTLIVAADGASAGGIAEAGASVTVTGPNFTATVTADANGVYSVAIDPARLDGETFTAVQTDAALNSSLPTSAQAPDLLALAPTATIAADGASITGTGEVGATVTVTAAGTATVLGTTTVAADGSYTIALTPAQVDGEPLTVSQTDVSNNVSPGIALTAPDLFAPPAPSATVSLDGTTVSGIAEAGATVTVTAPDGDVLGRATAAADGSYSVTLTPAQGNGELLAATASDGGGTSAATAVTAPDFTAPDAPSASVTGDGQFVIGAGEAGATVTVLAANGTPLGSGVVTATGSYAVQLATPQVNGELLTVRQTDAATNTSPTVQAAAPDLATTVALTASVTADGVAVTGTAAADAAIVVMLNGVTVGTGTADGTGAYSVTLTVPQRNGELLDVTQSVGGGTPSTPVLAIAPDLTAPAAPTASVIGGGTQVIGTGEAGARVSIRSAAGVEIGSAIVAVSGSYVAELTTPQRNGESLTAVQTDPASNPSPAVALVAPDITAPLAPTALAVSAAGTTLTGVGESGARVSVRSGTTLLGEATVANDGSFTVALTAAQLTGATLTVTQADPAGNVSPTASVIAPFDIQAFDNAANATIDLLPVVAAAPTPIGSVTYGALLSAGALNLQAEALGEANIRFTVAQGHNLAATFTYDSAISIGATSGYSVVVQRFDGTQWVAVNGASGGSLLELGLLNGDLTAAQTLAPGEYRAFVTYQSGLGVGAGVLGSLSVSGVDIDYTDVGGVRPVAVTGNVVSDAGPTGAVDVVAPGTTITQVTNGTTVTDVTANGTVVAGQWGTLVINLDGSYSYTPSTSATAIGHTDVFAYTLLDPSDGERETANLSITIGSGAISGPPVVTADVAIAPVTYQNVVEVTAPVASTSFTATPLVQLPLAPIAVGAHGEGTGAFVINPATKANITLSATSTSALSVAPTYTLTLTNTDTNATTTVRQLALLGGTASTSFALNDLPAGHYSYRLAADSTVSTSFGTNVTLGRTTTLLDSHVVVSPAAVEGNLLANDNAHSDFIAVRVGSGAAATTLTEVGETPVTLTGAHGTLTVDEVGHYVYQPSASLAYSTTDLSDTFTYQLVQPNGSVATTTLTVTIDVPGDNASAAVHYAIAPVQSIEPDVVSIDTTMIANDSHTVALDGHTATAATGADSSVATAQSLATYDLFEGQGDIGIVLSRYLDTQVSGSTTQTTTTDTTIAAAPAPVADPLDYLATPDDPTHHQSVVNHVV</sequence>
<feature type="region of interest" description="Disordered" evidence="1">
    <location>
        <begin position="1071"/>
        <end position="1102"/>
    </location>
</feature>
<comment type="caution">
    <text evidence="4">The sequence shown here is derived from an EMBL/GenBank/DDBJ whole genome shotgun (WGS) entry which is preliminary data.</text>
</comment>
<proteinExistence type="predicted"/>
<feature type="domain" description="Bacterial Ig" evidence="2">
    <location>
        <begin position="172"/>
        <end position="252"/>
    </location>
</feature>
<feature type="domain" description="Bacterial Ig" evidence="2">
    <location>
        <begin position="763"/>
        <end position="843"/>
    </location>
</feature>
<dbReference type="PROSITE" id="PS50194">
    <property type="entry name" value="FILAMIN_REPEAT"/>
    <property type="match status" value="1"/>
</dbReference>
<feature type="domain" description="Bacterial Ig" evidence="2">
    <location>
        <begin position="2018"/>
        <end position="2099"/>
    </location>
</feature>
<feature type="domain" description="Bacterial Ig" evidence="2">
    <location>
        <begin position="930"/>
        <end position="1011"/>
    </location>
</feature>